<evidence type="ECO:0000313" key="8">
    <source>
        <dbReference type="EMBL" id="KAE9160672.1"/>
    </source>
</evidence>
<evidence type="ECO:0000313" key="14">
    <source>
        <dbReference type="Proteomes" id="UP000433483"/>
    </source>
</evidence>
<evidence type="ECO:0000313" key="4">
    <source>
        <dbReference type="EMBL" id="KAE8957387.1"/>
    </source>
</evidence>
<name>A0A6A3GLT0_9STRA</name>
<evidence type="ECO:0000313" key="3">
    <source>
        <dbReference type="EMBL" id="KAE8921842.1"/>
    </source>
</evidence>
<dbReference type="PROSITE" id="PS51257">
    <property type="entry name" value="PROKAR_LIPOPROTEIN"/>
    <property type="match status" value="1"/>
</dbReference>
<protein>
    <recommendedName>
        <fullName evidence="23">RxLR effector protein</fullName>
    </recommendedName>
</protein>
<reference evidence="19 20" key="1">
    <citation type="submission" date="2018-09" db="EMBL/GenBank/DDBJ databases">
        <title>Genomic investigation of the strawberry pathogen Phytophthora fragariae indicates pathogenicity is determined by transcriptional variation in three key races.</title>
        <authorList>
            <person name="Adams T.M."/>
            <person name="Armitage A.D."/>
            <person name="Sobczyk M.K."/>
            <person name="Bates H.J."/>
            <person name="Dunwell J.M."/>
            <person name="Nellist C.F."/>
            <person name="Harrison R.J."/>
        </authorList>
    </citation>
    <scope>NUCLEOTIDE SEQUENCE [LARGE SCALE GENOMIC DNA]</scope>
    <source>
        <strain evidence="11 15">A4</strain>
        <strain evidence="10 16">BC-1</strain>
        <strain evidence="8 20">BC-23</strain>
        <strain evidence="9 14">NOV-27</strain>
        <strain evidence="5 17">NOV-5</strain>
        <strain evidence="7 18">NOV-71</strain>
        <strain evidence="12 21">NOV-77</strain>
        <strain evidence="3 13">NOV-9</strain>
        <strain evidence="6 22">ONT-3</strain>
        <strain evidence="4 19">SCRP245</strain>
    </source>
</reference>
<dbReference type="EMBL" id="QXGD01003239">
    <property type="protein sequence ID" value="KAE9179377.1"/>
    <property type="molecule type" value="Genomic_DNA"/>
</dbReference>
<evidence type="ECO:0000313" key="15">
    <source>
        <dbReference type="Proteomes" id="UP000437068"/>
    </source>
</evidence>
<dbReference type="Proteomes" id="UP000441208">
    <property type="component" value="Unassembled WGS sequence"/>
</dbReference>
<evidence type="ECO:0000313" key="22">
    <source>
        <dbReference type="Proteomes" id="UP000488956"/>
    </source>
</evidence>
<dbReference type="Proteomes" id="UP000460718">
    <property type="component" value="Unassembled WGS sequence"/>
</dbReference>
<dbReference type="EMBL" id="QXFY01003195">
    <property type="protein sequence ID" value="KAE9287589.1"/>
    <property type="molecule type" value="Genomic_DNA"/>
</dbReference>
<accession>A0A6A3GLT0</accession>
<evidence type="ECO:0000313" key="18">
    <source>
        <dbReference type="Proteomes" id="UP000441208"/>
    </source>
</evidence>
<evidence type="ECO:0000313" key="21">
    <source>
        <dbReference type="Proteomes" id="UP000486351"/>
    </source>
</evidence>
<evidence type="ECO:0008006" key="23">
    <source>
        <dbReference type="Google" id="ProtNLM"/>
    </source>
</evidence>
<dbReference type="EMBL" id="QXGA01006532">
    <property type="protein sequence ID" value="KAE9062785.1"/>
    <property type="molecule type" value="Genomic_DNA"/>
</dbReference>
<evidence type="ECO:0000313" key="17">
    <source>
        <dbReference type="Proteomes" id="UP000440732"/>
    </source>
</evidence>
<dbReference type="EMBL" id="QXGC01007281">
    <property type="protein sequence ID" value="KAE9160672.1"/>
    <property type="molecule type" value="Genomic_DNA"/>
</dbReference>
<dbReference type="Proteomes" id="UP000429523">
    <property type="component" value="Unassembled WGS sequence"/>
</dbReference>
<comment type="caution">
    <text evidence="4">The sequence shown here is derived from an EMBL/GenBank/DDBJ whole genome shotgun (WGS) entry which is preliminary data.</text>
</comment>
<dbReference type="EMBL" id="QXFX01003567">
    <property type="protein sequence ID" value="KAE9068249.1"/>
    <property type="molecule type" value="Genomic_DNA"/>
</dbReference>
<proteinExistence type="predicted"/>
<feature type="signal peptide" evidence="2">
    <location>
        <begin position="1"/>
        <end position="25"/>
    </location>
</feature>
<dbReference type="EMBL" id="QXFW01007291">
    <property type="protein sequence ID" value="KAE8957387.1"/>
    <property type="molecule type" value="Genomic_DNA"/>
</dbReference>
<dbReference type="Proteomes" id="UP000486351">
    <property type="component" value="Unassembled WGS sequence"/>
</dbReference>
<organism evidence="4 19">
    <name type="scientific">Phytophthora fragariae</name>
    <dbReference type="NCBI Taxonomy" id="53985"/>
    <lineage>
        <taxon>Eukaryota</taxon>
        <taxon>Sar</taxon>
        <taxon>Stramenopiles</taxon>
        <taxon>Oomycota</taxon>
        <taxon>Peronosporomycetes</taxon>
        <taxon>Peronosporales</taxon>
        <taxon>Peronosporaceae</taxon>
        <taxon>Phytophthora</taxon>
    </lineage>
</organism>
<evidence type="ECO:0000313" key="20">
    <source>
        <dbReference type="Proteomes" id="UP000476176"/>
    </source>
</evidence>
<dbReference type="EMBL" id="QXGF01003323">
    <property type="protein sequence ID" value="KAE8921842.1"/>
    <property type="molecule type" value="Genomic_DNA"/>
</dbReference>
<evidence type="ECO:0000313" key="6">
    <source>
        <dbReference type="EMBL" id="KAE9068249.1"/>
    </source>
</evidence>
<evidence type="ECO:0000256" key="2">
    <source>
        <dbReference type="SAM" id="SignalP"/>
    </source>
</evidence>
<dbReference type="Proteomes" id="UP000476176">
    <property type="component" value="Unassembled WGS sequence"/>
</dbReference>
<evidence type="ECO:0000256" key="1">
    <source>
        <dbReference type="SAM" id="MobiDB-lite"/>
    </source>
</evidence>
<dbReference type="Proteomes" id="UP000433483">
    <property type="component" value="Unassembled WGS sequence"/>
</dbReference>
<dbReference type="Proteomes" id="UP000488956">
    <property type="component" value="Unassembled WGS sequence"/>
</dbReference>
<evidence type="ECO:0000313" key="5">
    <source>
        <dbReference type="EMBL" id="KAE9062785.1"/>
    </source>
</evidence>
<dbReference type="Proteomes" id="UP000440732">
    <property type="component" value="Unassembled WGS sequence"/>
</dbReference>
<sequence length="76" mass="7828">MVLSVKKTLALALCASTLAACGVSALRPDPRRALSGIHHTTKYGAATQGRARRATTRSPTCDLAGSDSADVSLEDS</sequence>
<dbReference type="AlphaFoldDB" id="A0A6A3GLT0"/>
<feature type="region of interest" description="Disordered" evidence="1">
    <location>
        <begin position="37"/>
        <end position="76"/>
    </location>
</feature>
<dbReference type="Proteomes" id="UP000440367">
    <property type="component" value="Unassembled WGS sequence"/>
</dbReference>
<dbReference type="EMBL" id="QXFZ01000709">
    <property type="protein sequence ID" value="KAE9107295.1"/>
    <property type="molecule type" value="Genomic_DNA"/>
</dbReference>
<evidence type="ECO:0000313" key="16">
    <source>
        <dbReference type="Proteomes" id="UP000440367"/>
    </source>
</evidence>
<dbReference type="EMBL" id="QXGE01006429">
    <property type="protein sequence ID" value="KAE9265255.1"/>
    <property type="molecule type" value="Genomic_DNA"/>
</dbReference>
<feature type="chain" id="PRO_5036163962" description="RxLR effector protein" evidence="2">
    <location>
        <begin position="26"/>
        <end position="76"/>
    </location>
</feature>
<evidence type="ECO:0000313" key="11">
    <source>
        <dbReference type="EMBL" id="KAE9265255.1"/>
    </source>
</evidence>
<keyword evidence="2" id="KW-0732">Signal</keyword>
<gene>
    <name evidence="11" type="ORF">PF001_g30967</name>
    <name evidence="10" type="ORF">PF002_g27829</name>
    <name evidence="8" type="ORF">PF004_g31095</name>
    <name evidence="9" type="ORF">PF005_g31227</name>
    <name evidence="5" type="ORF">PF006_g31091</name>
    <name evidence="7" type="ORF">PF007_g13096</name>
    <name evidence="12" type="ORF">PF008_g26364</name>
    <name evidence="3" type="ORF">PF009_g27882</name>
    <name evidence="6" type="ORF">PF010_g27136</name>
    <name evidence="4" type="ORF">PF011_g31163</name>
</gene>
<evidence type="ECO:0000313" key="12">
    <source>
        <dbReference type="EMBL" id="KAE9287589.1"/>
    </source>
</evidence>
<keyword evidence="14" id="KW-1185">Reference proteome</keyword>
<dbReference type="EMBL" id="QXGB01006113">
    <property type="protein sequence ID" value="KAE9161487.1"/>
    <property type="molecule type" value="Genomic_DNA"/>
</dbReference>
<evidence type="ECO:0000313" key="7">
    <source>
        <dbReference type="EMBL" id="KAE9107295.1"/>
    </source>
</evidence>
<evidence type="ECO:0000313" key="19">
    <source>
        <dbReference type="Proteomes" id="UP000460718"/>
    </source>
</evidence>
<evidence type="ECO:0000313" key="13">
    <source>
        <dbReference type="Proteomes" id="UP000429523"/>
    </source>
</evidence>
<evidence type="ECO:0000313" key="9">
    <source>
        <dbReference type="EMBL" id="KAE9161487.1"/>
    </source>
</evidence>
<dbReference type="Proteomes" id="UP000437068">
    <property type="component" value="Unassembled WGS sequence"/>
</dbReference>
<evidence type="ECO:0000313" key="10">
    <source>
        <dbReference type="EMBL" id="KAE9179377.1"/>
    </source>
</evidence>